<evidence type="ECO:0000313" key="7">
    <source>
        <dbReference type="EMBL" id="KAL1122023.1"/>
    </source>
</evidence>
<gene>
    <name evidence="7" type="ORF">AAG570_003429</name>
</gene>
<dbReference type="InterPro" id="IPR015403">
    <property type="entry name" value="Mon2/Sec7/BIG1-like_HDS"/>
</dbReference>
<name>A0ABD0YLQ0_9HEMI</name>
<reference evidence="7 8" key="1">
    <citation type="submission" date="2024-07" db="EMBL/GenBank/DDBJ databases">
        <title>Chromosome-level genome assembly of the water stick insect Ranatra chinensis (Heteroptera: Nepidae).</title>
        <authorList>
            <person name="Liu X."/>
        </authorList>
    </citation>
    <scope>NUCLEOTIDE SEQUENCE [LARGE SCALE GENOMIC DNA]</scope>
    <source>
        <strain evidence="7">Cailab_2021Rc</strain>
        <tissue evidence="7">Muscle</tissue>
    </source>
</reference>
<dbReference type="SUPFAM" id="SSF48371">
    <property type="entry name" value="ARM repeat"/>
    <property type="match status" value="1"/>
</dbReference>
<evidence type="ECO:0000256" key="4">
    <source>
        <dbReference type="ARBA" id="ARBA00023136"/>
    </source>
</evidence>
<dbReference type="Pfam" id="PF09324">
    <property type="entry name" value="Sec7-like_HDS"/>
    <property type="match status" value="1"/>
</dbReference>
<feature type="domain" description="SEC7" evidence="6">
    <location>
        <begin position="348"/>
        <end position="642"/>
    </location>
</feature>
<keyword evidence="3" id="KW-0963">Cytoplasm</keyword>
<organism evidence="7 8">
    <name type="scientific">Ranatra chinensis</name>
    <dbReference type="NCBI Taxonomy" id="642074"/>
    <lineage>
        <taxon>Eukaryota</taxon>
        <taxon>Metazoa</taxon>
        <taxon>Ecdysozoa</taxon>
        <taxon>Arthropoda</taxon>
        <taxon>Hexapoda</taxon>
        <taxon>Insecta</taxon>
        <taxon>Pterygota</taxon>
        <taxon>Neoptera</taxon>
        <taxon>Paraneoptera</taxon>
        <taxon>Hemiptera</taxon>
        <taxon>Heteroptera</taxon>
        <taxon>Panheteroptera</taxon>
        <taxon>Nepomorpha</taxon>
        <taxon>Nepidae</taxon>
        <taxon>Ranatrinae</taxon>
        <taxon>Ranatra</taxon>
    </lineage>
</organism>
<dbReference type="InterPro" id="IPR000904">
    <property type="entry name" value="Sec7_dom"/>
</dbReference>
<dbReference type="Pfam" id="PF16213">
    <property type="entry name" value="DCB"/>
    <property type="match status" value="1"/>
</dbReference>
<dbReference type="Pfam" id="PF20252">
    <property type="entry name" value="BIG2_C"/>
    <property type="match status" value="1"/>
</dbReference>
<dbReference type="InterPro" id="IPR016024">
    <property type="entry name" value="ARM-type_fold"/>
</dbReference>
<dbReference type="InterPro" id="IPR035999">
    <property type="entry name" value="Sec7_dom_sf"/>
</dbReference>
<feature type="region of interest" description="Disordered" evidence="5">
    <location>
        <begin position="448"/>
        <end position="483"/>
    </location>
</feature>
<dbReference type="Gene3D" id="1.10.1000.11">
    <property type="entry name" value="Arf Nucleotide-binding Site Opener,domain 2"/>
    <property type="match status" value="1"/>
</dbReference>
<dbReference type="PANTHER" id="PTHR10663:SF344">
    <property type="entry name" value="BREFELDIN A-INHIBITED GUANINE NUCLEOTIDE-EXCHANGE PROTEIN 3"/>
    <property type="match status" value="1"/>
</dbReference>
<feature type="compositionally biased region" description="Basic and acidic residues" evidence="5">
    <location>
        <begin position="448"/>
        <end position="458"/>
    </location>
</feature>
<evidence type="ECO:0000256" key="5">
    <source>
        <dbReference type="SAM" id="MobiDB-lite"/>
    </source>
</evidence>
<evidence type="ECO:0000259" key="6">
    <source>
        <dbReference type="SMART" id="SM00222"/>
    </source>
</evidence>
<dbReference type="InterPro" id="IPR046455">
    <property type="entry name" value="Sec7/BIG1-like_C"/>
</dbReference>
<evidence type="ECO:0000313" key="8">
    <source>
        <dbReference type="Proteomes" id="UP001558652"/>
    </source>
</evidence>
<dbReference type="Pfam" id="PF01369">
    <property type="entry name" value="Sec7"/>
    <property type="match status" value="1"/>
</dbReference>
<dbReference type="Proteomes" id="UP001558652">
    <property type="component" value="Unassembled WGS sequence"/>
</dbReference>
<dbReference type="GO" id="GO:0016020">
    <property type="term" value="C:membrane"/>
    <property type="evidence" value="ECO:0007669"/>
    <property type="project" value="UniProtKB-SubCell"/>
</dbReference>
<proteinExistence type="predicted"/>
<comment type="caution">
    <text evidence="7">The sequence shown here is derived from an EMBL/GenBank/DDBJ whole genome shotgun (WGS) entry which is preliminary data.</text>
</comment>
<comment type="subcellular location">
    <subcellularLocation>
        <location evidence="2">Cytoplasm</location>
    </subcellularLocation>
    <subcellularLocation>
        <location evidence="1">Membrane</location>
    </subcellularLocation>
</comment>
<dbReference type="InterPro" id="IPR032629">
    <property type="entry name" value="DCB_dom"/>
</dbReference>
<dbReference type="EMBL" id="JBFDAA010000014">
    <property type="protein sequence ID" value="KAL1122023.1"/>
    <property type="molecule type" value="Genomic_DNA"/>
</dbReference>
<keyword evidence="4" id="KW-0472">Membrane</keyword>
<dbReference type="SUPFAM" id="SSF48425">
    <property type="entry name" value="Sec7 domain"/>
    <property type="match status" value="1"/>
</dbReference>
<dbReference type="InterPro" id="IPR023394">
    <property type="entry name" value="Sec7_C_sf"/>
</dbReference>
<protein>
    <recommendedName>
        <fullName evidence="6">SEC7 domain-containing protein</fullName>
    </recommendedName>
</protein>
<evidence type="ECO:0000256" key="2">
    <source>
        <dbReference type="ARBA" id="ARBA00004496"/>
    </source>
</evidence>
<dbReference type="SMART" id="SM00222">
    <property type="entry name" value="Sec7"/>
    <property type="match status" value="1"/>
</dbReference>
<feature type="compositionally biased region" description="Acidic residues" evidence="5">
    <location>
        <begin position="459"/>
        <end position="469"/>
    </location>
</feature>
<accession>A0ABD0YLQ0</accession>
<evidence type="ECO:0000256" key="1">
    <source>
        <dbReference type="ARBA" id="ARBA00004370"/>
    </source>
</evidence>
<keyword evidence="8" id="KW-1185">Reference proteome</keyword>
<evidence type="ECO:0000256" key="3">
    <source>
        <dbReference type="ARBA" id="ARBA00022490"/>
    </source>
</evidence>
<dbReference type="GO" id="GO:0005737">
    <property type="term" value="C:cytoplasm"/>
    <property type="evidence" value="ECO:0007669"/>
    <property type="project" value="UniProtKB-SubCell"/>
</dbReference>
<dbReference type="PANTHER" id="PTHR10663">
    <property type="entry name" value="GUANYL-NUCLEOTIDE EXCHANGE FACTOR"/>
    <property type="match status" value="1"/>
</dbReference>
<sequence length="1726" mass="190571">MEDLLLQIVNESSSPKFASLKTSAQSAYDLLQCQQALIRDPAHELRAKCFTVFQTALETKKSKFVSLALTGLHRMLRDDLFQSNFEPEDDSLWLPSQLLHAVSSILTQSDDTQVEILKVLLNVACSSYWTVNGRIIIQMLAVCSEVYEIGTEAVKTASQAAANQTLRAFVHLLDVESLEAKDNKMHEVGSGGIECFNELIPILQYICSRLDEVHDAQAGGVTLLLLEGLHTVVSSLPQRIHSNAHFTKFLWQKLCPVLIGLMEPPRNHTLTLSRVQSDTQQHNKILYSIAGQLVRVVGCVSSLRPVLESVYHRMLLYPPAQHRLDSLKALTELVRSPSRLVDFAGPILVEDDKGCQQSDMALTRLVMDSLEECSKSKDSNIVVATVTCVATLLSTLLRIANGVSINHLYVTKINSLYPSNSSCDYKGPLTYQTLFRLPKVYRDRVGVGEKGEIDREEREEGDGTSEESSECSSDTDPQQDSEVDEMECIEGRIGFPEPLGSVHHRKIYSKESGDCERDNARHFMDTMLEFLSSLFTLRSSIEIDTALQRFASDYCQGLYYKNTKNFEIESAIVNADGIYLATYSALSLNMKLTKQGYYDNSANNIPITEDEFVSQVEGSGVLVYLSSRWLCELYQQVLCRDLLTIAGCKPNSTLINLLKDLGGADEDTEVLSDCLRLERAVGKPQPTPEIQAGLKLARRILSCCWDSILSVLTAGVKGDHSTVPLSLQALHNAALLCNATGLQNRSGSVFSLLSSACCNNVEGKPTLSASHALSLDIMLSRALELASHAPHSWPHVLKCCLHVAKLEHMLVQPQTPRLTAKLQQLNPVKNTENQETKSDVPTLVGEVSGVSLLSQATTASVLCILSQHIDKLFEDAAVKLKLNSVLSFCSAVCAASERQLRGGGDGCKGEGKLAKWWVGRVGGSIVTSPPLLLTRLAQLMIKAARSGRPLIHIMKLWSVVGPHLMNAACHKDSGVAKLAVTCIHDVMTTLLNEHSELPHFHFNEALFKPFENLLCLELCDTDIQDQVVNCICEFVEGSQGEIRSGWRPLFRALGGVSTVNHVNSLLEVFHVFLDTDNPLVFANAAMDCIQCLLKHVRGNGVEENTEKEDDCRSVLGLVLRCSQMLCSMHSMPSCPKFNTARKLEERLEGTEKGISIEDGGGALTVWAELVEGLASVIPLSPPSHQPLVLETLFNILSDMQDNPGVEFVVYCVTYIVLPTIQRWLLSNSQNTQIWDKQAASFKQYCGFITHLIVKLLNLLQGNDENGEGTKMLRQLVSVMVECVVVPVESIARLGCACLRHIVVTGHGVLNKEQWDVVACGVERGARLVLVPVSSLIAAYTDNCHRYYGDLAHIKVAARKDSTGRHNARLRHLAQQVLLLDSQRVDVTITGNEDNSNDERSYVLLIYEDQNANIIKDCVPLSTLLVSLLAHQMLLQTIGTILLQGTEHIIPSLAGVLSSETGSRILPRLPQSAIDKLLSCLELSYSTAVEFDSRPGLKFLIQKVAELDRAANLYRQAGAAWTIGLIALFDLCLHKVDDSSGNRGNMKEFLARLRQSLEQLCDTYVDVLLDKDGLHSAVDRIDEKITFIIAQTDDLPDLDENDSHQPVNGCKQDDIGILEEENGDVLEDEGQSNVDIDIPKEKDLEKGSFSAEIEKQKEAHMAVWAEMLVSALELLCQLDESCLRTLLPVVFPTVKSLTAHATHSALKHQLANLYQKLAIMYGFTEEE</sequence>